<dbReference type="KEGG" id="gai:IMCC3135_17055"/>
<proteinExistence type="predicted"/>
<sequence>MMTSRLADKDELIASLLRQITEPPKDSDMGLESDTGDA</sequence>
<name>A0A2Z2NQ94_9GAMM</name>
<keyword evidence="3" id="KW-1185">Reference proteome</keyword>
<protein>
    <submittedName>
        <fullName evidence="2">Uncharacterized protein</fullName>
    </submittedName>
</protein>
<evidence type="ECO:0000313" key="2">
    <source>
        <dbReference type="EMBL" id="ASJ73493.1"/>
    </source>
</evidence>
<feature type="region of interest" description="Disordered" evidence="1">
    <location>
        <begin position="19"/>
        <end position="38"/>
    </location>
</feature>
<organism evidence="2 3">
    <name type="scientific">Granulosicoccus antarcticus IMCC3135</name>
    <dbReference type="NCBI Taxonomy" id="1192854"/>
    <lineage>
        <taxon>Bacteria</taxon>
        <taxon>Pseudomonadati</taxon>
        <taxon>Pseudomonadota</taxon>
        <taxon>Gammaproteobacteria</taxon>
        <taxon>Chromatiales</taxon>
        <taxon>Granulosicoccaceae</taxon>
        <taxon>Granulosicoccus</taxon>
    </lineage>
</organism>
<dbReference type="Proteomes" id="UP000250079">
    <property type="component" value="Chromosome"/>
</dbReference>
<dbReference type="AlphaFoldDB" id="A0A2Z2NQ94"/>
<evidence type="ECO:0000313" key="3">
    <source>
        <dbReference type="Proteomes" id="UP000250079"/>
    </source>
</evidence>
<evidence type="ECO:0000256" key="1">
    <source>
        <dbReference type="SAM" id="MobiDB-lite"/>
    </source>
</evidence>
<gene>
    <name evidence="2" type="ORF">IMCC3135_17055</name>
</gene>
<dbReference type="EMBL" id="CP018632">
    <property type="protein sequence ID" value="ASJ73493.1"/>
    <property type="molecule type" value="Genomic_DNA"/>
</dbReference>
<feature type="compositionally biased region" description="Acidic residues" evidence="1">
    <location>
        <begin position="29"/>
        <end position="38"/>
    </location>
</feature>
<reference evidence="2 3" key="1">
    <citation type="submission" date="2016-12" db="EMBL/GenBank/DDBJ databases">
        <authorList>
            <person name="Song W.-J."/>
            <person name="Kurnit D.M."/>
        </authorList>
    </citation>
    <scope>NUCLEOTIDE SEQUENCE [LARGE SCALE GENOMIC DNA]</scope>
    <source>
        <strain evidence="2 3">IMCC3135</strain>
    </source>
</reference>
<accession>A0A2Z2NQ94</accession>